<dbReference type="RefSeq" id="XP_022836959.1">
    <property type="nucleotide sequence ID" value="XM_022981191.1"/>
</dbReference>
<dbReference type="CDD" id="cd01644">
    <property type="entry name" value="RT_pepA17"/>
    <property type="match status" value="1"/>
</dbReference>
<dbReference type="PANTHER" id="PTHR47331:SF4">
    <property type="entry name" value="PEPTIDASE S1 DOMAIN-CONTAINING PROTEIN"/>
    <property type="match status" value="1"/>
</dbReference>
<keyword evidence="2" id="KW-1185">Reference proteome</keyword>
<dbReference type="Pfam" id="PF05380">
    <property type="entry name" value="Peptidase_A17"/>
    <property type="match status" value="1"/>
</dbReference>
<dbReference type="InterPro" id="IPR008042">
    <property type="entry name" value="Retrotrans_Pao"/>
</dbReference>
<feature type="non-terminal residue" evidence="3">
    <location>
        <position position="456"/>
    </location>
</feature>
<dbReference type="SUPFAM" id="SSF56672">
    <property type="entry name" value="DNA/RNA polymerases"/>
    <property type="match status" value="1"/>
</dbReference>
<dbReference type="GeneID" id="111364343"/>
<feature type="domain" description="Reverse transcriptase" evidence="1">
    <location>
        <begin position="45"/>
        <end position="196"/>
    </location>
</feature>
<gene>
    <name evidence="3" type="primary">LOC111364343</name>
</gene>
<organism evidence="2 3">
    <name type="scientific">Spodoptera litura</name>
    <name type="common">Asian cotton leafworm</name>
    <dbReference type="NCBI Taxonomy" id="69820"/>
    <lineage>
        <taxon>Eukaryota</taxon>
        <taxon>Metazoa</taxon>
        <taxon>Ecdysozoa</taxon>
        <taxon>Arthropoda</taxon>
        <taxon>Hexapoda</taxon>
        <taxon>Insecta</taxon>
        <taxon>Pterygota</taxon>
        <taxon>Neoptera</taxon>
        <taxon>Endopterygota</taxon>
        <taxon>Lepidoptera</taxon>
        <taxon>Glossata</taxon>
        <taxon>Ditrysia</taxon>
        <taxon>Noctuoidea</taxon>
        <taxon>Noctuidae</taxon>
        <taxon>Amphipyrinae</taxon>
        <taxon>Spodoptera</taxon>
    </lineage>
</organism>
<dbReference type="Pfam" id="PF00078">
    <property type="entry name" value="RVT_1"/>
    <property type="match status" value="1"/>
</dbReference>
<dbReference type="KEGG" id="sliu:111364343"/>
<dbReference type="InterPro" id="IPR000477">
    <property type="entry name" value="RT_dom"/>
</dbReference>
<proteinExistence type="predicted"/>
<protein>
    <submittedName>
        <fullName evidence="3">Uncharacterized protein LOC111364343</fullName>
    </submittedName>
</protein>
<evidence type="ECO:0000259" key="1">
    <source>
        <dbReference type="Pfam" id="PF00078"/>
    </source>
</evidence>
<dbReference type="InterPro" id="IPR043502">
    <property type="entry name" value="DNA/RNA_pol_sf"/>
</dbReference>
<dbReference type="GO" id="GO:0071897">
    <property type="term" value="P:DNA biosynthetic process"/>
    <property type="evidence" value="ECO:0007669"/>
    <property type="project" value="UniProtKB-ARBA"/>
</dbReference>
<sequence length="456" mass="51907">MDEYLKLNHMVEITPSEIDKPAVYLPHHAVLREDKLTTKLRVVFDASCKGTNNVSLNDNLCVGPQLQQELRYILMRWRTHRICITSDIIKMYRMVRVSDADTDYQRLVWRSSPDEPIKHFKLLRLTFGTACAPYLAVKSLQTLAKEGQSTCPIAAQITMSDYYMDDLLSGCDTEEHAVKIYHEMNSLMNSGGFQLQKWSSNSKAVLQYIGKNNCDDHELPLKVNNVVKVLGVNWNRETDSFEYTVNLPEPQQPATKRTILSEIAKLYDPLGWIAPVVVVAKIIMQKLWKTGLEWDEPIDGVLLAEWNRYRENLAHIIGLSIPRWLHYSNTSSVELHVFADASQAAYGAVVYMRVIDEERVYVSLITSKTKVAPIEKQVSIPRLEICGAALAAKLILETSQVMCVPKNKLFAWTDSTIVLAWLKGGPSRWNTFVSNRVSDILNTVDFEQWGHVSTDM</sequence>
<dbReference type="OrthoDB" id="5987340at2759"/>
<dbReference type="PANTHER" id="PTHR47331">
    <property type="entry name" value="PHD-TYPE DOMAIN-CONTAINING PROTEIN"/>
    <property type="match status" value="1"/>
</dbReference>
<name>A0A9J7ET05_SPOLT</name>
<accession>A0A9J7ET05</accession>
<reference evidence="3" key="1">
    <citation type="submission" date="2025-08" db="UniProtKB">
        <authorList>
            <consortium name="RefSeq"/>
        </authorList>
    </citation>
    <scope>IDENTIFICATION</scope>
    <source>
        <strain evidence="3">Ishihara</strain>
        <tissue evidence="3">Whole body</tissue>
    </source>
</reference>
<dbReference type="AlphaFoldDB" id="A0A9J7ET05"/>
<evidence type="ECO:0000313" key="3">
    <source>
        <dbReference type="RefSeq" id="XP_022836959.1"/>
    </source>
</evidence>
<dbReference type="Proteomes" id="UP000301870">
    <property type="component" value="Unplaced"/>
</dbReference>
<evidence type="ECO:0000313" key="2">
    <source>
        <dbReference type="Proteomes" id="UP000301870"/>
    </source>
</evidence>